<protein>
    <recommendedName>
        <fullName evidence="4 7">Nuclear pore complex protein Nup93</fullName>
    </recommendedName>
</protein>
<comment type="function">
    <text evidence="7">Plays a role in the nuclear pore complex (NPC) assembly and/or maintenance.</text>
</comment>
<evidence type="ECO:0000256" key="3">
    <source>
        <dbReference type="ARBA" id="ARBA00010186"/>
    </source>
</evidence>
<keyword evidence="7" id="KW-0813">Transport</keyword>
<evidence type="ECO:0000256" key="2">
    <source>
        <dbReference type="ARBA" id="ARBA00004617"/>
    </source>
</evidence>
<proteinExistence type="inferred from homology"/>
<accession>A0A060X1R6</accession>
<dbReference type="STRING" id="8022.A0A060X1R6"/>
<evidence type="ECO:0000313" key="8">
    <source>
        <dbReference type="EMBL" id="CDQ73548.1"/>
    </source>
</evidence>
<comment type="subcellular location">
    <subcellularLocation>
        <location evidence="2">Nucleus membrane</location>
        <topology evidence="2">Peripheral membrane protein</topology>
    </subcellularLocation>
    <subcellularLocation>
        <location evidence="1 7">Nucleus</location>
        <location evidence="1 7">Nuclear pore complex</location>
    </subcellularLocation>
</comment>
<keyword evidence="5 7" id="KW-0906">Nuclear pore complex</keyword>
<evidence type="ECO:0000256" key="7">
    <source>
        <dbReference type="RuleBase" id="RU364035"/>
    </source>
</evidence>
<evidence type="ECO:0000256" key="5">
    <source>
        <dbReference type="ARBA" id="ARBA00023132"/>
    </source>
</evidence>
<reference evidence="8" key="1">
    <citation type="journal article" date="2014" name="Nat. Commun.">
        <title>The rainbow trout genome provides novel insights into evolution after whole-genome duplication in vertebrates.</title>
        <authorList>
            <person name="Berthelot C."/>
            <person name="Brunet F."/>
            <person name="Chalopin D."/>
            <person name="Juanchich A."/>
            <person name="Bernard M."/>
            <person name="Noel B."/>
            <person name="Bento P."/>
            <person name="Da Silva C."/>
            <person name="Labadie K."/>
            <person name="Alberti A."/>
            <person name="Aury J.M."/>
            <person name="Louis A."/>
            <person name="Dehais P."/>
            <person name="Bardou P."/>
            <person name="Montfort J."/>
            <person name="Klopp C."/>
            <person name="Cabau C."/>
            <person name="Gaspin C."/>
            <person name="Thorgaard G.H."/>
            <person name="Boussaha M."/>
            <person name="Quillet E."/>
            <person name="Guyomard R."/>
            <person name="Galiana D."/>
            <person name="Bobe J."/>
            <person name="Volff J.N."/>
            <person name="Genet C."/>
            <person name="Wincker P."/>
            <person name="Jaillon O."/>
            <person name="Roest Crollius H."/>
            <person name="Guiguen Y."/>
        </authorList>
    </citation>
    <scope>NUCLEOTIDE SEQUENCE [LARGE SCALE GENOMIC DNA]</scope>
</reference>
<keyword evidence="7" id="KW-0472">Membrane</keyword>
<dbReference type="PaxDb" id="8022-A0A060X1R6"/>
<comment type="similarity">
    <text evidence="3 7">Belongs to the nucleoporin interacting component (NIC) family.</text>
</comment>
<evidence type="ECO:0000256" key="1">
    <source>
        <dbReference type="ARBA" id="ARBA00004567"/>
    </source>
</evidence>
<dbReference type="Pfam" id="PF04097">
    <property type="entry name" value="Nic96"/>
    <property type="match status" value="1"/>
</dbReference>
<dbReference type="PANTHER" id="PTHR11225">
    <property type="entry name" value="NUCLEAR PORE COMPLEX PROTEIN NUP93 NUCLEOPORIN NUP93 DEAD EYE PROTEIN"/>
    <property type="match status" value="1"/>
</dbReference>
<keyword evidence="7" id="KW-0811">Translocation</keyword>
<dbReference type="GO" id="GO:0016973">
    <property type="term" value="P:poly(A)+ mRNA export from nucleus"/>
    <property type="evidence" value="ECO:0007669"/>
    <property type="project" value="TreeGrafter"/>
</dbReference>
<dbReference type="AlphaFoldDB" id="A0A060X1R6"/>
<dbReference type="GO" id="GO:0005643">
    <property type="term" value="C:nuclear pore"/>
    <property type="evidence" value="ECO:0007669"/>
    <property type="project" value="UniProtKB-SubCell"/>
</dbReference>
<gene>
    <name evidence="8" type="ORF">GSONMT00026920001</name>
</gene>
<evidence type="ECO:0000256" key="4">
    <source>
        <dbReference type="ARBA" id="ARBA00017717"/>
    </source>
</evidence>
<keyword evidence="7" id="KW-0653">Protein transport</keyword>
<reference evidence="8" key="2">
    <citation type="submission" date="2014-03" db="EMBL/GenBank/DDBJ databases">
        <authorList>
            <person name="Genoscope - CEA"/>
        </authorList>
    </citation>
    <scope>NUCLEOTIDE SEQUENCE</scope>
</reference>
<name>A0A060X1R6_ONCMY</name>
<organism evidence="8 9">
    <name type="scientific">Oncorhynchus mykiss</name>
    <name type="common">Rainbow trout</name>
    <name type="synonym">Salmo gairdneri</name>
    <dbReference type="NCBI Taxonomy" id="8022"/>
    <lineage>
        <taxon>Eukaryota</taxon>
        <taxon>Metazoa</taxon>
        <taxon>Chordata</taxon>
        <taxon>Craniata</taxon>
        <taxon>Vertebrata</taxon>
        <taxon>Euteleostomi</taxon>
        <taxon>Actinopterygii</taxon>
        <taxon>Neopterygii</taxon>
        <taxon>Teleostei</taxon>
        <taxon>Protacanthopterygii</taxon>
        <taxon>Salmoniformes</taxon>
        <taxon>Salmonidae</taxon>
        <taxon>Salmoninae</taxon>
        <taxon>Oncorhynchus</taxon>
    </lineage>
</organism>
<dbReference type="GO" id="GO:0031965">
    <property type="term" value="C:nuclear membrane"/>
    <property type="evidence" value="ECO:0007669"/>
    <property type="project" value="UniProtKB-SubCell"/>
</dbReference>
<dbReference type="InterPro" id="IPR007231">
    <property type="entry name" value="Nucleoporin_int_Nup93/Nic96"/>
</dbReference>
<dbReference type="GO" id="GO:0006606">
    <property type="term" value="P:protein import into nucleus"/>
    <property type="evidence" value="ECO:0007669"/>
    <property type="project" value="TreeGrafter"/>
</dbReference>
<keyword evidence="6 7" id="KW-0539">Nucleus</keyword>
<evidence type="ECO:0000256" key="6">
    <source>
        <dbReference type="ARBA" id="ARBA00023242"/>
    </source>
</evidence>
<dbReference type="Proteomes" id="UP000193380">
    <property type="component" value="Unassembled WGS sequence"/>
</dbReference>
<evidence type="ECO:0000313" key="9">
    <source>
        <dbReference type="Proteomes" id="UP000193380"/>
    </source>
</evidence>
<keyword evidence="7" id="KW-0509">mRNA transport</keyword>
<sequence length="106" mass="11950">MERLKLVPLSQDSVEERVAAFRNFSDEVRHNLSEVLLATMNILFTQCKRLKGAAAGTPGRPQRSMEDRDSQLRSQARALITFAGIIPYRMAGDTNARLVQMEVLMN</sequence>
<dbReference type="GO" id="GO:0017056">
    <property type="term" value="F:structural constituent of nuclear pore"/>
    <property type="evidence" value="ECO:0007669"/>
    <property type="project" value="InterPro"/>
</dbReference>
<dbReference type="EMBL" id="FR904911">
    <property type="protein sequence ID" value="CDQ73548.1"/>
    <property type="molecule type" value="Genomic_DNA"/>
</dbReference>
<dbReference type="PANTHER" id="PTHR11225:SF4">
    <property type="entry name" value="NUCLEAR PORE COMPLEX PROTEIN NUP93"/>
    <property type="match status" value="1"/>
</dbReference>